<protein>
    <submittedName>
        <fullName evidence="1">Uncharacterized protein</fullName>
    </submittedName>
</protein>
<evidence type="ECO:0000313" key="2">
    <source>
        <dbReference type="Proteomes" id="UP001356427"/>
    </source>
</evidence>
<reference evidence="1 2" key="1">
    <citation type="submission" date="2021-04" db="EMBL/GenBank/DDBJ databases">
        <authorList>
            <person name="De Guttry C."/>
            <person name="Zahm M."/>
            <person name="Klopp C."/>
            <person name="Cabau C."/>
            <person name="Louis A."/>
            <person name="Berthelot C."/>
            <person name="Parey E."/>
            <person name="Roest Crollius H."/>
            <person name="Montfort J."/>
            <person name="Robinson-Rechavi M."/>
            <person name="Bucao C."/>
            <person name="Bouchez O."/>
            <person name="Gislard M."/>
            <person name="Lluch J."/>
            <person name="Milhes M."/>
            <person name="Lampietro C."/>
            <person name="Lopez Roques C."/>
            <person name="Donnadieu C."/>
            <person name="Braasch I."/>
            <person name="Desvignes T."/>
            <person name="Postlethwait J."/>
            <person name="Bobe J."/>
            <person name="Wedekind C."/>
            <person name="Guiguen Y."/>
        </authorList>
    </citation>
    <scope>NUCLEOTIDE SEQUENCE [LARGE SCALE GENOMIC DNA]</scope>
    <source>
        <strain evidence="1">Cs_M1</strain>
        <tissue evidence="1">Blood</tissue>
    </source>
</reference>
<gene>
    <name evidence="1" type="ORF">J4Q44_G00387950</name>
</gene>
<evidence type="ECO:0000313" key="1">
    <source>
        <dbReference type="EMBL" id="KAK6290806.1"/>
    </source>
</evidence>
<sequence length="80" mass="8370">MSKWPPADADTSCSAHCPAVSGHEAVPVPVSPGYGLSSQPLPWLRHEPGVTCMTTPASDEKDSKSPGSSQPMLFCNTVCD</sequence>
<comment type="caution">
    <text evidence="1">The sequence shown here is derived from an EMBL/GenBank/DDBJ whole genome shotgun (WGS) entry which is preliminary data.</text>
</comment>
<proteinExistence type="predicted"/>
<dbReference type="Proteomes" id="UP001356427">
    <property type="component" value="Unassembled WGS sequence"/>
</dbReference>
<accession>A0AAN8KL57</accession>
<name>A0AAN8KL57_9TELE</name>
<dbReference type="EMBL" id="JAGTTL010000275">
    <property type="protein sequence ID" value="KAK6290806.1"/>
    <property type="molecule type" value="Genomic_DNA"/>
</dbReference>
<dbReference type="AlphaFoldDB" id="A0AAN8KL57"/>
<organism evidence="1 2">
    <name type="scientific">Coregonus suidteri</name>
    <dbReference type="NCBI Taxonomy" id="861788"/>
    <lineage>
        <taxon>Eukaryota</taxon>
        <taxon>Metazoa</taxon>
        <taxon>Chordata</taxon>
        <taxon>Craniata</taxon>
        <taxon>Vertebrata</taxon>
        <taxon>Euteleostomi</taxon>
        <taxon>Actinopterygii</taxon>
        <taxon>Neopterygii</taxon>
        <taxon>Teleostei</taxon>
        <taxon>Protacanthopterygii</taxon>
        <taxon>Salmoniformes</taxon>
        <taxon>Salmonidae</taxon>
        <taxon>Coregoninae</taxon>
        <taxon>Coregonus</taxon>
    </lineage>
</organism>
<keyword evidence="2" id="KW-1185">Reference proteome</keyword>